<evidence type="ECO:0000313" key="3">
    <source>
        <dbReference type="Proteomes" id="UP001316189"/>
    </source>
</evidence>
<dbReference type="Proteomes" id="UP001316189">
    <property type="component" value="Chromosome"/>
</dbReference>
<dbReference type="Gene3D" id="1.10.1740.70">
    <property type="entry name" value="ChaB"/>
    <property type="match status" value="1"/>
</dbReference>
<dbReference type="InterPro" id="IPR009317">
    <property type="entry name" value="ChaB"/>
</dbReference>
<dbReference type="InterPro" id="IPR037205">
    <property type="entry name" value="ChaB_sf"/>
</dbReference>
<gene>
    <name evidence="2" type="ORF">NP064_04720</name>
</gene>
<dbReference type="RefSeq" id="WP_227570807.1">
    <property type="nucleotide sequence ID" value="NZ_CP101988.1"/>
</dbReference>
<name>A0ABY5L429_9CELL</name>
<dbReference type="SUPFAM" id="SSF140376">
    <property type="entry name" value="ChaB-like"/>
    <property type="match status" value="1"/>
</dbReference>
<organism evidence="2 3">
    <name type="scientific">Cellulomonas chengniuliangii</name>
    <dbReference type="NCBI Taxonomy" id="2968084"/>
    <lineage>
        <taxon>Bacteria</taxon>
        <taxon>Bacillati</taxon>
        <taxon>Actinomycetota</taxon>
        <taxon>Actinomycetes</taxon>
        <taxon>Micrococcales</taxon>
        <taxon>Cellulomonadaceae</taxon>
        <taxon>Cellulomonas</taxon>
    </lineage>
</organism>
<dbReference type="Pfam" id="PF06150">
    <property type="entry name" value="ChaB"/>
    <property type="match status" value="1"/>
</dbReference>
<proteinExistence type="predicted"/>
<feature type="region of interest" description="Disordered" evidence="1">
    <location>
        <begin position="60"/>
        <end position="99"/>
    </location>
</feature>
<keyword evidence="3" id="KW-1185">Reference proteome</keyword>
<evidence type="ECO:0000256" key="1">
    <source>
        <dbReference type="SAM" id="MobiDB-lite"/>
    </source>
</evidence>
<dbReference type="EMBL" id="CP101988">
    <property type="protein sequence ID" value="UUI76210.1"/>
    <property type="molecule type" value="Genomic_DNA"/>
</dbReference>
<accession>A0ABY5L429</accession>
<evidence type="ECO:0000313" key="2">
    <source>
        <dbReference type="EMBL" id="UUI76210.1"/>
    </source>
</evidence>
<sequence length="144" mass="15569">MPMTDKKGKVKKRELPSTVARSSKKAQRTFAKAHDAAADEYGEGERAYRVAYSALKHTHEKIGDRWKRKDKGAKGPSDAKAAGGRQARAATSGGVDANSSKAHLYDVAKRLEIAGRSSMSKGELVDAIQRANDSKTRAARSRKG</sequence>
<protein>
    <submittedName>
        <fullName evidence="2">ChaB family protein</fullName>
    </submittedName>
</protein>
<reference evidence="2 3" key="1">
    <citation type="submission" date="2022-07" db="EMBL/GenBank/DDBJ databases">
        <title>Novel species in genus cellulomonas.</title>
        <authorList>
            <person name="Ye L."/>
        </authorList>
    </citation>
    <scope>NUCLEOTIDE SEQUENCE [LARGE SCALE GENOMIC DNA]</scope>
    <source>
        <strain evidence="3">zg-Y338</strain>
    </source>
</reference>
<feature type="region of interest" description="Disordered" evidence="1">
    <location>
        <begin position="1"/>
        <end position="38"/>
    </location>
</feature>
<feature type="compositionally biased region" description="Low complexity" evidence="1">
    <location>
        <begin position="79"/>
        <end position="94"/>
    </location>
</feature>